<keyword evidence="1" id="KW-0812">Transmembrane</keyword>
<feature type="transmembrane region" description="Helical" evidence="1">
    <location>
        <begin position="87"/>
        <end position="105"/>
    </location>
</feature>
<dbReference type="OMA" id="RILAWWT"/>
<feature type="transmembrane region" description="Helical" evidence="1">
    <location>
        <begin position="117"/>
        <end position="135"/>
    </location>
</feature>
<dbReference type="EMBL" id="KI912109">
    <property type="protein sequence ID" value="ETS87514.1"/>
    <property type="molecule type" value="Genomic_DNA"/>
</dbReference>
<sequence>MAEENQWILDALDGQSPYLPTWFPNAQQRRQRNCTRKDQANISSIVNRRPPRTNGSTLLNGTVAALYPILQPILVRVGTMLSDSPDFVFVLSLVAIFFAVLQTLLWVHRIMMFWTRLLGRLLLWSLVAAVLAMAWQRGPEAVIRDAVVFVSKAAGYAALVKDIWLAEYNKYDAQTKNSGRKVGAGRRGGK</sequence>
<feature type="transmembrane region" description="Helical" evidence="1">
    <location>
        <begin position="57"/>
        <end position="75"/>
    </location>
</feature>
<dbReference type="GeneID" id="19266355"/>
<dbReference type="Pfam" id="PF12716">
    <property type="entry name" value="Apq12"/>
    <property type="match status" value="1"/>
</dbReference>
<dbReference type="HOGENOM" id="CLU_1428447_0_0_1"/>
<protein>
    <submittedName>
        <fullName evidence="2">Uncharacterized protein</fullName>
    </submittedName>
</protein>
<accession>W3XNF0</accession>
<dbReference type="OrthoDB" id="3559694at2759"/>
<organism evidence="2 3">
    <name type="scientific">Pestalotiopsis fici (strain W106-1 / CGMCC3.15140)</name>
    <dbReference type="NCBI Taxonomy" id="1229662"/>
    <lineage>
        <taxon>Eukaryota</taxon>
        <taxon>Fungi</taxon>
        <taxon>Dikarya</taxon>
        <taxon>Ascomycota</taxon>
        <taxon>Pezizomycotina</taxon>
        <taxon>Sordariomycetes</taxon>
        <taxon>Xylariomycetidae</taxon>
        <taxon>Amphisphaeriales</taxon>
        <taxon>Sporocadaceae</taxon>
        <taxon>Pestalotiopsis</taxon>
    </lineage>
</organism>
<evidence type="ECO:0000313" key="3">
    <source>
        <dbReference type="Proteomes" id="UP000030651"/>
    </source>
</evidence>
<dbReference type="RefSeq" id="XP_007828114.1">
    <property type="nucleotide sequence ID" value="XM_007829923.1"/>
</dbReference>
<dbReference type="InterPro" id="IPR024316">
    <property type="entry name" value="APQ12"/>
</dbReference>
<dbReference type="eggNOG" id="ENOG502T2BZ">
    <property type="taxonomic scope" value="Eukaryota"/>
</dbReference>
<dbReference type="KEGG" id="pfy:PFICI_01342"/>
<reference evidence="3" key="1">
    <citation type="journal article" date="2015" name="BMC Genomics">
        <title>Genomic and transcriptomic analysis of the endophytic fungus Pestalotiopsis fici reveals its lifestyle and high potential for synthesis of natural products.</title>
        <authorList>
            <person name="Wang X."/>
            <person name="Zhang X."/>
            <person name="Liu L."/>
            <person name="Xiang M."/>
            <person name="Wang W."/>
            <person name="Sun X."/>
            <person name="Che Y."/>
            <person name="Guo L."/>
            <person name="Liu G."/>
            <person name="Guo L."/>
            <person name="Wang C."/>
            <person name="Yin W.B."/>
            <person name="Stadler M."/>
            <person name="Zhang X."/>
            <person name="Liu X."/>
        </authorList>
    </citation>
    <scope>NUCLEOTIDE SEQUENCE [LARGE SCALE GENOMIC DNA]</scope>
    <source>
        <strain evidence="3">W106-1 / CGMCC3.15140</strain>
    </source>
</reference>
<keyword evidence="1" id="KW-1133">Transmembrane helix</keyword>
<proteinExistence type="predicted"/>
<gene>
    <name evidence="2" type="ORF">PFICI_01342</name>
</gene>
<evidence type="ECO:0000313" key="2">
    <source>
        <dbReference type="EMBL" id="ETS87514.1"/>
    </source>
</evidence>
<dbReference type="InParanoid" id="W3XNF0"/>
<keyword evidence="1" id="KW-0472">Membrane</keyword>
<evidence type="ECO:0000256" key="1">
    <source>
        <dbReference type="SAM" id="Phobius"/>
    </source>
</evidence>
<dbReference type="Proteomes" id="UP000030651">
    <property type="component" value="Unassembled WGS sequence"/>
</dbReference>
<name>W3XNF0_PESFW</name>
<dbReference type="AlphaFoldDB" id="W3XNF0"/>
<keyword evidence="3" id="KW-1185">Reference proteome</keyword>